<evidence type="ECO:0000259" key="2">
    <source>
        <dbReference type="PROSITE" id="PS50090"/>
    </source>
</evidence>
<dbReference type="Gene3D" id="1.10.10.60">
    <property type="entry name" value="Homeodomain-like"/>
    <property type="match status" value="1"/>
</dbReference>
<organism evidence="4 5">
    <name type="scientific">Babjeviella inositovora NRRL Y-12698</name>
    <dbReference type="NCBI Taxonomy" id="984486"/>
    <lineage>
        <taxon>Eukaryota</taxon>
        <taxon>Fungi</taxon>
        <taxon>Dikarya</taxon>
        <taxon>Ascomycota</taxon>
        <taxon>Saccharomycotina</taxon>
        <taxon>Pichiomycetes</taxon>
        <taxon>Serinales incertae sedis</taxon>
        <taxon>Babjeviella</taxon>
    </lineage>
</organism>
<dbReference type="SUPFAM" id="SSF46689">
    <property type="entry name" value="Homeodomain-like"/>
    <property type="match status" value="1"/>
</dbReference>
<evidence type="ECO:0000313" key="4">
    <source>
        <dbReference type="EMBL" id="ODQ79212.1"/>
    </source>
</evidence>
<dbReference type="InterPro" id="IPR001005">
    <property type="entry name" value="SANT/Myb"/>
</dbReference>
<dbReference type="Pfam" id="PF13921">
    <property type="entry name" value="Myb_DNA-bind_6"/>
    <property type="match status" value="1"/>
</dbReference>
<dbReference type="PROSITE" id="PS50090">
    <property type="entry name" value="MYB_LIKE"/>
    <property type="match status" value="1"/>
</dbReference>
<feature type="compositionally biased region" description="Low complexity" evidence="1">
    <location>
        <begin position="105"/>
        <end position="117"/>
    </location>
</feature>
<proteinExistence type="predicted"/>
<gene>
    <name evidence="4" type="ORF">BABINDRAFT_167738</name>
</gene>
<dbReference type="OrthoDB" id="2143914at2759"/>
<feature type="domain" description="HTH myb-type" evidence="3">
    <location>
        <begin position="36"/>
        <end position="63"/>
    </location>
</feature>
<dbReference type="PROSITE" id="PS51294">
    <property type="entry name" value="HTH_MYB"/>
    <property type="match status" value="1"/>
</dbReference>
<sequence length="312" mass="34109">MSELKLTRVFSRTPSSWDPQDDLLLRHLKETQKLGWKEIAAHFSHRTPNACQFRWRRLRSGALKTLPAAPAPSGLARSAAQDTSTPRAAEAQQAQNLSQLPQFKSSTTSVTSRQSSEASERRMSASVPPERAPVLDSRSDPRPSLPWSGASITPLQAQADLEATALFYQQHAGRLYDEQSENTEPARPSHSHGVSSLGMLGSLEHSHLLSLKHILRRNSLANASLGSTLVMAPAIPWLKDEDELLLYRRKRELSFAELSILLPTRSEGDIWGRIDMLEGVSAAGVPAPIASYGQAPVLGERSSSIGEKSVAL</sequence>
<dbReference type="SMART" id="SM00717">
    <property type="entry name" value="SANT"/>
    <property type="match status" value="1"/>
</dbReference>
<dbReference type="CDD" id="cd00167">
    <property type="entry name" value="SANT"/>
    <property type="match status" value="1"/>
</dbReference>
<dbReference type="InterPro" id="IPR017930">
    <property type="entry name" value="Myb_dom"/>
</dbReference>
<keyword evidence="5" id="KW-1185">Reference proteome</keyword>
<dbReference type="InterPro" id="IPR009057">
    <property type="entry name" value="Homeodomain-like_sf"/>
</dbReference>
<accession>A0A1E3QQ66</accession>
<feature type="region of interest" description="Disordered" evidence="1">
    <location>
        <begin position="177"/>
        <end position="197"/>
    </location>
</feature>
<protein>
    <submittedName>
        <fullName evidence="4">Uncharacterized protein</fullName>
    </submittedName>
</protein>
<evidence type="ECO:0000256" key="1">
    <source>
        <dbReference type="SAM" id="MobiDB-lite"/>
    </source>
</evidence>
<evidence type="ECO:0000259" key="3">
    <source>
        <dbReference type="PROSITE" id="PS51294"/>
    </source>
</evidence>
<dbReference type="Proteomes" id="UP000094336">
    <property type="component" value="Unassembled WGS sequence"/>
</dbReference>
<dbReference type="EMBL" id="KV454433">
    <property type="protein sequence ID" value="ODQ79212.1"/>
    <property type="molecule type" value="Genomic_DNA"/>
</dbReference>
<dbReference type="RefSeq" id="XP_018984540.1">
    <property type="nucleotide sequence ID" value="XM_019130533.1"/>
</dbReference>
<reference evidence="5" key="1">
    <citation type="submission" date="2016-05" db="EMBL/GenBank/DDBJ databases">
        <title>Comparative genomics of biotechnologically important yeasts.</title>
        <authorList>
            <consortium name="DOE Joint Genome Institute"/>
            <person name="Riley R."/>
            <person name="Haridas S."/>
            <person name="Wolfe K.H."/>
            <person name="Lopes M.R."/>
            <person name="Hittinger C.T."/>
            <person name="Goker M."/>
            <person name="Salamov A."/>
            <person name="Wisecaver J."/>
            <person name="Long T.M."/>
            <person name="Aerts A.L."/>
            <person name="Barry K."/>
            <person name="Choi C."/>
            <person name="Clum A."/>
            <person name="Coughlan A.Y."/>
            <person name="Deshpande S."/>
            <person name="Douglass A.P."/>
            <person name="Hanson S.J."/>
            <person name="Klenk H.-P."/>
            <person name="Labutti K."/>
            <person name="Lapidus A."/>
            <person name="Lindquist E."/>
            <person name="Lipzen A."/>
            <person name="Meier-Kolthoff J.P."/>
            <person name="Ohm R.A."/>
            <person name="Otillar R.P."/>
            <person name="Pangilinan J."/>
            <person name="Peng Y."/>
            <person name="Rokas A."/>
            <person name="Rosa C.A."/>
            <person name="Scheuner C."/>
            <person name="Sibirny A.A."/>
            <person name="Slot J.C."/>
            <person name="Stielow J.B."/>
            <person name="Sun H."/>
            <person name="Kurtzman C.P."/>
            <person name="Blackwell M."/>
            <person name="Grigoriev I.V."/>
            <person name="Jeffries T.W."/>
        </authorList>
    </citation>
    <scope>NUCLEOTIDE SEQUENCE [LARGE SCALE GENOMIC DNA]</scope>
    <source>
        <strain evidence="5">NRRL Y-12698</strain>
    </source>
</reference>
<name>A0A1E3QQ66_9ASCO</name>
<evidence type="ECO:0000313" key="5">
    <source>
        <dbReference type="Proteomes" id="UP000094336"/>
    </source>
</evidence>
<dbReference type="GeneID" id="30148386"/>
<dbReference type="AlphaFoldDB" id="A0A1E3QQ66"/>
<feature type="compositionally biased region" description="Polar residues" evidence="1">
    <location>
        <begin position="80"/>
        <end position="104"/>
    </location>
</feature>
<dbReference type="STRING" id="984486.A0A1E3QQ66"/>
<feature type="domain" description="Myb-like" evidence="2">
    <location>
        <begin position="15"/>
        <end position="59"/>
    </location>
</feature>
<feature type="region of interest" description="Disordered" evidence="1">
    <location>
        <begin position="66"/>
        <end position="150"/>
    </location>
</feature>